<evidence type="ECO:0000256" key="2">
    <source>
        <dbReference type="ARBA" id="ARBA00010072"/>
    </source>
</evidence>
<organism evidence="9 10">
    <name type="scientific">Bradyrhizobium rifense</name>
    <dbReference type="NCBI Taxonomy" id="515499"/>
    <lineage>
        <taxon>Bacteria</taxon>
        <taxon>Pseudomonadati</taxon>
        <taxon>Pseudomonadota</taxon>
        <taxon>Alphaproteobacteria</taxon>
        <taxon>Hyphomicrobiales</taxon>
        <taxon>Nitrobacteraceae</taxon>
        <taxon>Bradyrhizobium</taxon>
    </lineage>
</organism>
<sequence>MQSLSRLLRRGFGAERIASLLLFILIFGGVALASVNLSANLRARNIASGFGYLSQAAGFEIGETWIRYSSQMTIGRALLVGLVNTLVASTAIGILITLIGLCAGLVLAFGGEFGRASVKRYVGLTRNVPVLLHLVVWYALFREGLPPPRGAFTFGSIVLSNRGLILPIPQGHGGLIEPAIGLATAIGMIVVTRLFMGRWSKSWLAASIIGGIFVWLLLLPMNAPVLRGFNYVGGWVITPEFCALVLALAFYTGGYVTEIVRGSIESFPRGQVEGAFALGLSRTQFFFLVMTPQIARGIAPAMVNQYVNVTKATSLGIVVGYPDLVTVSNTALNQTGQAVEAIALILATYLAISLAVSFVSQCVFGEPAERAPR</sequence>
<keyword evidence="6 7" id="KW-0472">Membrane</keyword>
<dbReference type="RefSeq" id="WP_148777574.1">
    <property type="nucleotide sequence ID" value="NZ_VSSS01000067.1"/>
</dbReference>
<dbReference type="Proteomes" id="UP000324758">
    <property type="component" value="Unassembled WGS sequence"/>
</dbReference>
<proteinExistence type="inferred from homology"/>
<dbReference type="SUPFAM" id="SSF161098">
    <property type="entry name" value="MetI-like"/>
    <property type="match status" value="2"/>
</dbReference>
<keyword evidence="5 7" id="KW-1133">Transmembrane helix</keyword>
<dbReference type="PANTHER" id="PTHR30614">
    <property type="entry name" value="MEMBRANE COMPONENT OF AMINO ACID ABC TRANSPORTER"/>
    <property type="match status" value="1"/>
</dbReference>
<feature type="transmembrane region" description="Helical" evidence="7">
    <location>
        <begin position="231"/>
        <end position="251"/>
    </location>
</feature>
<feature type="transmembrane region" description="Helical" evidence="7">
    <location>
        <begin position="86"/>
        <end position="109"/>
    </location>
</feature>
<dbReference type="PROSITE" id="PS50928">
    <property type="entry name" value="ABC_TM1"/>
    <property type="match status" value="1"/>
</dbReference>
<dbReference type="InterPro" id="IPR000515">
    <property type="entry name" value="MetI-like"/>
</dbReference>
<accession>A0A5D3K6K0</accession>
<evidence type="ECO:0000256" key="3">
    <source>
        <dbReference type="ARBA" id="ARBA00022692"/>
    </source>
</evidence>
<dbReference type="Gene3D" id="1.10.3720.10">
    <property type="entry name" value="MetI-like"/>
    <property type="match status" value="2"/>
</dbReference>
<comment type="similarity">
    <text evidence="2">Belongs to the binding-protein-dependent transport system permease family. HisMQ subfamily.</text>
</comment>
<dbReference type="PANTHER" id="PTHR30614:SF37">
    <property type="entry name" value="AMINO-ACID ABC TRANSPORTER PERMEASE PROTEIN YHDX-RELATED"/>
    <property type="match status" value="1"/>
</dbReference>
<gene>
    <name evidence="9" type="ORF">FXB40_39040</name>
</gene>
<reference evidence="9 10" key="1">
    <citation type="submission" date="2019-08" db="EMBL/GenBank/DDBJ databases">
        <title>Bradyrhizobium hipponensis sp. nov., a rhizobium isolated from a Lupinus angustifolius root nodule in Tunisia.</title>
        <authorList>
            <person name="Off K."/>
            <person name="Rejili M."/>
            <person name="Mars M."/>
            <person name="Brachmann A."/>
            <person name="Marin M."/>
        </authorList>
    </citation>
    <scope>NUCLEOTIDE SEQUENCE [LARGE SCALE GENOMIC DNA]</scope>
    <source>
        <strain evidence="9 10">CTAW71</strain>
    </source>
</reference>
<feature type="transmembrane region" description="Helical" evidence="7">
    <location>
        <begin position="341"/>
        <end position="364"/>
    </location>
</feature>
<comment type="subcellular location">
    <subcellularLocation>
        <location evidence="1 7">Cell membrane</location>
        <topology evidence="1 7">Multi-pass membrane protein</topology>
    </subcellularLocation>
</comment>
<dbReference type="EMBL" id="VSSS01000067">
    <property type="protein sequence ID" value="TYL88451.1"/>
    <property type="molecule type" value="Genomic_DNA"/>
</dbReference>
<evidence type="ECO:0000313" key="9">
    <source>
        <dbReference type="EMBL" id="TYL88451.1"/>
    </source>
</evidence>
<evidence type="ECO:0000256" key="7">
    <source>
        <dbReference type="RuleBase" id="RU363032"/>
    </source>
</evidence>
<evidence type="ECO:0000259" key="8">
    <source>
        <dbReference type="PROSITE" id="PS50928"/>
    </source>
</evidence>
<dbReference type="Pfam" id="PF00528">
    <property type="entry name" value="BPD_transp_1"/>
    <property type="match status" value="1"/>
</dbReference>
<dbReference type="AlphaFoldDB" id="A0A5D3K6K0"/>
<dbReference type="InterPro" id="IPR035906">
    <property type="entry name" value="MetI-like_sf"/>
</dbReference>
<keyword evidence="10" id="KW-1185">Reference proteome</keyword>
<evidence type="ECO:0000256" key="5">
    <source>
        <dbReference type="ARBA" id="ARBA00022989"/>
    </source>
</evidence>
<feature type="transmembrane region" description="Helical" evidence="7">
    <location>
        <begin position="175"/>
        <end position="196"/>
    </location>
</feature>
<evidence type="ECO:0000256" key="6">
    <source>
        <dbReference type="ARBA" id="ARBA00023136"/>
    </source>
</evidence>
<evidence type="ECO:0000256" key="4">
    <source>
        <dbReference type="ARBA" id="ARBA00022970"/>
    </source>
</evidence>
<dbReference type="InterPro" id="IPR043429">
    <property type="entry name" value="ArtM/GltK/GlnP/TcyL/YhdX-like"/>
</dbReference>
<evidence type="ECO:0000256" key="1">
    <source>
        <dbReference type="ARBA" id="ARBA00004651"/>
    </source>
</evidence>
<feature type="domain" description="ABC transmembrane type-1" evidence="8">
    <location>
        <begin position="82"/>
        <end position="360"/>
    </location>
</feature>
<keyword evidence="7" id="KW-0813">Transport</keyword>
<evidence type="ECO:0000313" key="10">
    <source>
        <dbReference type="Proteomes" id="UP000324758"/>
    </source>
</evidence>
<keyword evidence="4" id="KW-0029">Amino-acid transport</keyword>
<dbReference type="GO" id="GO:0055085">
    <property type="term" value="P:transmembrane transport"/>
    <property type="evidence" value="ECO:0007669"/>
    <property type="project" value="InterPro"/>
</dbReference>
<dbReference type="OrthoDB" id="9808531at2"/>
<dbReference type="CDD" id="cd06261">
    <property type="entry name" value="TM_PBP2"/>
    <property type="match status" value="1"/>
</dbReference>
<comment type="caution">
    <text evidence="9">The sequence shown here is derived from an EMBL/GenBank/DDBJ whole genome shotgun (WGS) entry which is preliminary data.</text>
</comment>
<dbReference type="GO" id="GO:0005886">
    <property type="term" value="C:plasma membrane"/>
    <property type="evidence" value="ECO:0007669"/>
    <property type="project" value="UniProtKB-SubCell"/>
</dbReference>
<protein>
    <submittedName>
        <fullName evidence="9">ABC transporter permease subunit</fullName>
    </submittedName>
</protein>
<name>A0A5D3K6K0_9BRAD</name>
<feature type="transmembrane region" description="Helical" evidence="7">
    <location>
        <begin position="121"/>
        <end position="139"/>
    </location>
</feature>
<feature type="transmembrane region" description="Helical" evidence="7">
    <location>
        <begin position="202"/>
        <end position="219"/>
    </location>
</feature>
<keyword evidence="3 7" id="KW-0812">Transmembrane</keyword>
<dbReference type="GO" id="GO:0006865">
    <property type="term" value="P:amino acid transport"/>
    <property type="evidence" value="ECO:0007669"/>
    <property type="project" value="UniProtKB-KW"/>
</dbReference>